<accession>A0ABX8M2Y3</accession>
<evidence type="ECO:0000256" key="1">
    <source>
        <dbReference type="SAM" id="MobiDB-lite"/>
    </source>
</evidence>
<organism evidence="2 3">
    <name type="scientific">Pseudomonas muyukensis</name>
    <dbReference type="NCBI Taxonomy" id="2842357"/>
    <lineage>
        <taxon>Bacteria</taxon>
        <taxon>Pseudomonadati</taxon>
        <taxon>Pseudomonadota</taxon>
        <taxon>Gammaproteobacteria</taxon>
        <taxon>Pseudomonadales</taxon>
        <taxon>Pseudomonadaceae</taxon>
        <taxon>Pseudomonas</taxon>
    </lineage>
</organism>
<proteinExistence type="predicted"/>
<dbReference type="EMBL" id="CP077073">
    <property type="protein sequence ID" value="QXH33514.1"/>
    <property type="molecule type" value="Genomic_DNA"/>
</dbReference>
<evidence type="ECO:0000313" key="2">
    <source>
        <dbReference type="EMBL" id="QXH33514.1"/>
    </source>
</evidence>
<evidence type="ECO:0008006" key="4">
    <source>
        <dbReference type="Google" id="ProtNLM"/>
    </source>
</evidence>
<sequence>MNDDTDCDEIDEPPDRPAPTPQDEPEVQPSDPDIEGLPGEQQQPG</sequence>
<dbReference type="RefSeq" id="WP_217847892.1">
    <property type="nucleotide sequence ID" value="NZ_CP077073.1"/>
</dbReference>
<dbReference type="Proteomes" id="UP001047646">
    <property type="component" value="Chromosome"/>
</dbReference>
<reference evidence="2" key="1">
    <citation type="journal article" date="2021" name="Microorganisms">
        <title>The Ever-Expanding Pseudomonas Genus: Description of 43 New Species and Partition of the Pseudomonas putida Group.</title>
        <authorList>
            <person name="Girard L."/>
            <person name="Lood C."/>
            <person name="Hofte M."/>
            <person name="Vandamme P."/>
            <person name="Rokni-Zadeh H."/>
            <person name="van Noort V."/>
            <person name="Lavigne R."/>
            <person name="De Mot R."/>
        </authorList>
    </citation>
    <scope>NUCLEOTIDE SEQUENCE</scope>
    <source>
        <strain evidence="2">COW39</strain>
    </source>
</reference>
<keyword evidence="3" id="KW-1185">Reference proteome</keyword>
<gene>
    <name evidence="2" type="ORF">KSS95_15150</name>
</gene>
<protein>
    <recommendedName>
        <fullName evidence="4">Cytoplasmic protein</fullName>
    </recommendedName>
</protein>
<name>A0ABX8M2Y3_9PSED</name>
<evidence type="ECO:0000313" key="3">
    <source>
        <dbReference type="Proteomes" id="UP001047646"/>
    </source>
</evidence>
<feature type="region of interest" description="Disordered" evidence="1">
    <location>
        <begin position="1"/>
        <end position="45"/>
    </location>
</feature>
<feature type="compositionally biased region" description="Acidic residues" evidence="1">
    <location>
        <begin position="1"/>
        <end position="12"/>
    </location>
</feature>